<reference evidence="8" key="1">
    <citation type="journal article" date="2006" name="Proc. Natl. Acad. Sci. U.S.A.">
        <title>The complete genome of Rhodococcus sp. RHA1 provides insights into a catabolic powerhouse.</title>
        <authorList>
            <person name="McLeod M.P."/>
            <person name="Warren R.L."/>
            <person name="Hsiao W.W.L."/>
            <person name="Araki N."/>
            <person name="Myhre M."/>
            <person name="Fernandes C."/>
            <person name="Miyazawa D."/>
            <person name="Wong W."/>
            <person name="Lillquist A.L."/>
            <person name="Wang D."/>
            <person name="Dosanjh M."/>
            <person name="Hara H."/>
            <person name="Petrescu A."/>
            <person name="Morin R.D."/>
            <person name="Yang G."/>
            <person name="Stott J.M."/>
            <person name="Schein J.E."/>
            <person name="Shin H."/>
            <person name="Smailus D."/>
            <person name="Siddiqui A.S."/>
            <person name="Marra M.A."/>
            <person name="Jones S.J.M."/>
            <person name="Holt R."/>
            <person name="Brinkman F.S.L."/>
            <person name="Miyauchi K."/>
            <person name="Fukuda M."/>
            <person name="Davies J.E."/>
            <person name="Mohn W.W."/>
            <person name="Eltis L.D."/>
        </authorList>
    </citation>
    <scope>NUCLEOTIDE SEQUENCE [LARGE SCALE GENOMIC DNA]</scope>
    <source>
        <strain evidence="8">RHA1</strain>
    </source>
</reference>
<dbReference type="AlphaFoldDB" id="Q0RV77"/>
<dbReference type="KEGG" id="rha:RHA1_ro11162"/>
<dbReference type="PRINTS" id="PR00080">
    <property type="entry name" value="SDRFAMILY"/>
</dbReference>
<evidence type="ECO:0000313" key="7">
    <source>
        <dbReference type="EMBL" id="ABH00809.1"/>
    </source>
</evidence>
<gene>
    <name evidence="7" type="primary">fabG3</name>
    <name evidence="7" type="ordered locus">RHA1_ro11162</name>
</gene>
<dbReference type="eggNOG" id="COG1028">
    <property type="taxonomic scope" value="Bacteria"/>
</dbReference>
<dbReference type="GO" id="GO:0004316">
    <property type="term" value="F:3-oxoacyl-[acyl-carrier-protein] reductase (NADPH) activity"/>
    <property type="evidence" value="ECO:0007669"/>
    <property type="project" value="UniProtKB-EC"/>
</dbReference>
<dbReference type="FunFam" id="3.40.50.720:FF:000173">
    <property type="entry name" value="3-oxoacyl-[acyl-carrier protein] reductase"/>
    <property type="match status" value="1"/>
</dbReference>
<dbReference type="InterPro" id="IPR002347">
    <property type="entry name" value="SDR_fam"/>
</dbReference>
<keyword evidence="7" id="KW-0614">Plasmid</keyword>
<dbReference type="HOGENOM" id="CLU_010194_2_10_11"/>
<geneLocation type="plasmid" evidence="7 8">
    <name>pRHL3</name>
</geneLocation>
<dbReference type="InterPro" id="IPR050259">
    <property type="entry name" value="SDR"/>
</dbReference>
<comment type="catalytic activity">
    <reaction evidence="6">
        <text>a (3R)-hydroxyacyl-[ACP] + NADP(+) = a 3-oxoacyl-[ACP] + NADPH + H(+)</text>
        <dbReference type="Rhea" id="RHEA:17397"/>
        <dbReference type="Rhea" id="RHEA-COMP:9916"/>
        <dbReference type="Rhea" id="RHEA-COMP:9945"/>
        <dbReference type="ChEBI" id="CHEBI:15378"/>
        <dbReference type="ChEBI" id="CHEBI:57783"/>
        <dbReference type="ChEBI" id="CHEBI:58349"/>
        <dbReference type="ChEBI" id="CHEBI:78776"/>
        <dbReference type="ChEBI" id="CHEBI:78827"/>
        <dbReference type="EC" id="1.1.1.100"/>
    </reaction>
    <physiologicalReaction direction="right-to-left" evidence="6">
        <dbReference type="Rhea" id="RHEA:17399"/>
    </physiologicalReaction>
</comment>
<proteinExistence type="inferred from homology"/>
<dbReference type="PANTHER" id="PTHR42879:SF2">
    <property type="entry name" value="3-OXOACYL-[ACYL-CARRIER-PROTEIN] REDUCTASE FABG"/>
    <property type="match status" value="1"/>
</dbReference>
<dbReference type="Pfam" id="PF13561">
    <property type="entry name" value="adh_short_C2"/>
    <property type="match status" value="1"/>
</dbReference>
<dbReference type="PRINTS" id="PR00081">
    <property type="entry name" value="GDHRDH"/>
</dbReference>
<name>Q0RV77_RHOJR</name>
<dbReference type="PANTHER" id="PTHR42879">
    <property type="entry name" value="3-OXOACYL-(ACYL-CARRIER-PROTEIN) REDUCTASE"/>
    <property type="match status" value="1"/>
</dbReference>
<dbReference type="SUPFAM" id="SSF51735">
    <property type="entry name" value="NAD(P)-binding Rossmann-fold domains"/>
    <property type="match status" value="1"/>
</dbReference>
<evidence type="ECO:0000313" key="8">
    <source>
        <dbReference type="Proteomes" id="UP000008710"/>
    </source>
</evidence>
<dbReference type="CDD" id="cd05233">
    <property type="entry name" value="SDR_c"/>
    <property type="match status" value="1"/>
</dbReference>
<dbReference type="RefSeq" id="WP_011600436.1">
    <property type="nucleotide sequence ID" value="NC_008271.1"/>
</dbReference>
<evidence type="ECO:0000256" key="6">
    <source>
        <dbReference type="ARBA" id="ARBA00047400"/>
    </source>
</evidence>
<dbReference type="EMBL" id="CP000434">
    <property type="protein sequence ID" value="ABH00809.1"/>
    <property type="molecule type" value="Genomic_DNA"/>
</dbReference>
<comment type="subcellular location">
    <subcellularLocation>
        <location evidence="1">Secreted</location>
        <location evidence="1">Cell wall</location>
    </subcellularLocation>
</comment>
<sequence length="301" mass="31140">MFGRVVLLCNLQVRGPLVERPAPEGSPTSTDQRRISVLSPNATIEFDFSGCTVLVSGGTSNLGYVFASAFARAGASVGVLGGSNAAALEKAVDDLRDTGVPVSGQLADLADAVALEGAVSRIVAELGPIDVLVNNAGVRSHHLPQDLELEEWDHTVAVNLRAPYLLARQLMPSMMERGFGRVINVSGLNVWWASPETTHVGASKAGLLGLTTSLAAQGASRGVTVNSIVPGFVDTPSSRATAGTGRDEIVRRLVPMGRAARMEEIVDTGLFLASDSASYITGQTLTVSGGASPMVAFGGGE</sequence>
<protein>
    <recommendedName>
        <fullName evidence="5">3-oxoacyl-[acyl-carrier-protein] reductase MabA</fullName>
    </recommendedName>
</protein>
<keyword evidence="4 7" id="KW-0560">Oxidoreductase</keyword>
<dbReference type="InterPro" id="IPR036291">
    <property type="entry name" value="NAD(P)-bd_dom_sf"/>
</dbReference>
<comment type="similarity">
    <text evidence="2">Belongs to the short-chain dehydrogenases/reductases (SDR) family.</text>
</comment>
<accession>Q0RV77</accession>
<organism evidence="7 8">
    <name type="scientific">Rhodococcus jostii (strain RHA1)</name>
    <dbReference type="NCBI Taxonomy" id="101510"/>
    <lineage>
        <taxon>Bacteria</taxon>
        <taxon>Bacillati</taxon>
        <taxon>Actinomycetota</taxon>
        <taxon>Actinomycetes</taxon>
        <taxon>Mycobacteriales</taxon>
        <taxon>Nocardiaceae</taxon>
        <taxon>Rhodococcus</taxon>
    </lineage>
</organism>
<dbReference type="Gene3D" id="3.40.50.720">
    <property type="entry name" value="NAD(P)-binding Rossmann-like Domain"/>
    <property type="match status" value="1"/>
</dbReference>
<evidence type="ECO:0000256" key="5">
    <source>
        <dbReference type="ARBA" id="ARBA00040781"/>
    </source>
</evidence>
<keyword evidence="3" id="KW-0134">Cell wall</keyword>
<keyword evidence="3" id="KW-0964">Secreted</keyword>
<evidence type="ECO:0000256" key="3">
    <source>
        <dbReference type="ARBA" id="ARBA00022512"/>
    </source>
</evidence>
<evidence type="ECO:0000256" key="2">
    <source>
        <dbReference type="ARBA" id="ARBA00006484"/>
    </source>
</evidence>
<evidence type="ECO:0000256" key="4">
    <source>
        <dbReference type="ARBA" id="ARBA00023002"/>
    </source>
</evidence>
<evidence type="ECO:0000256" key="1">
    <source>
        <dbReference type="ARBA" id="ARBA00004191"/>
    </source>
</evidence>
<dbReference type="Proteomes" id="UP000008710">
    <property type="component" value="Plasmid pRHL3"/>
</dbReference>